<keyword evidence="2" id="KW-0472">Membrane</keyword>
<feature type="transmembrane region" description="Helical" evidence="2">
    <location>
        <begin position="49"/>
        <end position="67"/>
    </location>
</feature>
<gene>
    <name evidence="3" type="ordered locus">Achl_4530</name>
</gene>
<keyword evidence="2" id="KW-0812">Transmembrane</keyword>
<sequence>MSTTSKGQGNRAALAVGGFFLLHLLCCGLPLLIAAGALGAAGSVLGNPWVIAAAVVLAAVTMAWALLRRREVVPGETGDCCGPGSVSDQDPARDRILQHPGGR</sequence>
<dbReference type="EMBL" id="CP001343">
    <property type="protein sequence ID" value="ACL42481.1"/>
    <property type="molecule type" value="Genomic_DNA"/>
</dbReference>
<dbReference type="HOGENOM" id="CLU_175638_1_0_11"/>
<evidence type="ECO:0000256" key="1">
    <source>
        <dbReference type="SAM" id="MobiDB-lite"/>
    </source>
</evidence>
<evidence type="ECO:0000256" key="2">
    <source>
        <dbReference type="SAM" id="Phobius"/>
    </source>
</evidence>
<keyword evidence="4" id="KW-1185">Reference proteome</keyword>
<geneLocation type="plasmid" evidence="3 4">
    <name>pACHL02</name>
</geneLocation>
<feature type="transmembrane region" description="Helical" evidence="2">
    <location>
        <begin position="12"/>
        <end position="37"/>
    </location>
</feature>
<dbReference type="Proteomes" id="UP000002505">
    <property type="component" value="Plasmid pACHL02"/>
</dbReference>
<dbReference type="RefSeq" id="WP_012623524.1">
    <property type="nucleotide sequence ID" value="NC_011881.1"/>
</dbReference>
<accession>B8HJ83</accession>
<organism evidence="3 4">
    <name type="scientific">Pseudarthrobacter chlorophenolicus (strain ATCC 700700 / DSM 12829 / CIP 107037 / JCM 12360 / KCTC 9906 / NCIMB 13794 / A6)</name>
    <name type="common">Arthrobacter chlorophenolicus</name>
    <dbReference type="NCBI Taxonomy" id="452863"/>
    <lineage>
        <taxon>Bacteria</taxon>
        <taxon>Bacillati</taxon>
        <taxon>Actinomycetota</taxon>
        <taxon>Actinomycetes</taxon>
        <taxon>Micrococcales</taxon>
        <taxon>Micrococcaceae</taxon>
        <taxon>Pseudarthrobacter</taxon>
    </lineage>
</organism>
<keyword evidence="3" id="KW-0614">Plasmid</keyword>
<evidence type="ECO:0000313" key="3">
    <source>
        <dbReference type="EMBL" id="ACL42481.1"/>
    </source>
</evidence>
<dbReference type="KEGG" id="ach:Achl_4530"/>
<reference evidence="3" key="1">
    <citation type="submission" date="2009-01" db="EMBL/GenBank/DDBJ databases">
        <title>Complete sequence of plasmid2 of Arthrobacter chlorophenolicus A6.</title>
        <authorList>
            <consortium name="US DOE Joint Genome Institute"/>
            <person name="Lucas S."/>
            <person name="Copeland A."/>
            <person name="Lapidus A."/>
            <person name="Glavina del Rio T."/>
            <person name="Tice H."/>
            <person name="Bruce D."/>
            <person name="Goodwin L."/>
            <person name="Pitluck S."/>
            <person name="Goltsman E."/>
            <person name="Clum A."/>
            <person name="Larimer F."/>
            <person name="Land M."/>
            <person name="Hauser L."/>
            <person name="Kyrpides N."/>
            <person name="Mikhailova N."/>
            <person name="Jansson J."/>
            <person name="Richardson P."/>
        </authorList>
    </citation>
    <scope>NUCLEOTIDE SEQUENCE [LARGE SCALE GENOMIC DNA]</scope>
    <source>
        <strain evidence="3">A6</strain>
        <plasmid evidence="3">pACHL02</plasmid>
    </source>
</reference>
<keyword evidence="2" id="KW-1133">Transmembrane helix</keyword>
<proteinExistence type="predicted"/>
<feature type="region of interest" description="Disordered" evidence="1">
    <location>
        <begin position="76"/>
        <end position="103"/>
    </location>
</feature>
<protein>
    <submittedName>
        <fullName evidence="3">Uncharacterized protein</fullName>
    </submittedName>
</protein>
<name>B8HJ83_PSECP</name>
<dbReference type="AlphaFoldDB" id="B8HJ83"/>
<evidence type="ECO:0000313" key="4">
    <source>
        <dbReference type="Proteomes" id="UP000002505"/>
    </source>
</evidence>